<gene>
    <name evidence="9" type="ORF">CBR_g38847</name>
</gene>
<dbReference type="InterPro" id="IPR017905">
    <property type="entry name" value="ERV/ALR_sulphydryl_oxidase"/>
</dbReference>
<keyword evidence="5" id="KW-1015">Disulfide bond</keyword>
<comment type="caution">
    <text evidence="9">The sequence shown here is derived from an EMBL/GenBank/DDBJ whole genome shotgun (WGS) entry which is preliminary data.</text>
</comment>
<dbReference type="InterPro" id="IPR036774">
    <property type="entry name" value="ERV/ALR_sulphydryl_oxid_sf"/>
</dbReference>
<dbReference type="GO" id="GO:0006508">
    <property type="term" value="P:proteolysis"/>
    <property type="evidence" value="ECO:0007669"/>
    <property type="project" value="InterPro"/>
</dbReference>
<feature type="domain" description="ERV/ALR sulfhydryl oxidase" evidence="8">
    <location>
        <begin position="450"/>
        <end position="550"/>
    </location>
</feature>
<evidence type="ECO:0000256" key="6">
    <source>
        <dbReference type="RuleBase" id="RU371123"/>
    </source>
</evidence>
<feature type="region of interest" description="Disordered" evidence="7">
    <location>
        <begin position="672"/>
        <end position="692"/>
    </location>
</feature>
<evidence type="ECO:0000256" key="7">
    <source>
        <dbReference type="SAM" id="MobiDB-lite"/>
    </source>
</evidence>
<evidence type="ECO:0000256" key="3">
    <source>
        <dbReference type="ARBA" id="ARBA00022827"/>
    </source>
</evidence>
<evidence type="ECO:0000313" key="9">
    <source>
        <dbReference type="EMBL" id="GBG84565.1"/>
    </source>
</evidence>
<dbReference type="EC" id="1.8.3.2" evidence="6"/>
<dbReference type="GO" id="GO:0016971">
    <property type="term" value="F:flavin-dependent sulfhydryl oxidase activity"/>
    <property type="evidence" value="ECO:0007669"/>
    <property type="project" value="InterPro"/>
</dbReference>
<dbReference type="Proteomes" id="UP000265515">
    <property type="component" value="Unassembled WGS sequence"/>
</dbReference>
<dbReference type="Pfam" id="PF00656">
    <property type="entry name" value="Peptidase_C14"/>
    <property type="match status" value="1"/>
</dbReference>
<dbReference type="Gramene" id="GBG84565">
    <property type="protein sequence ID" value="GBG84565"/>
    <property type="gene ID" value="CBR_g38847"/>
</dbReference>
<keyword evidence="3 6" id="KW-0274">FAD</keyword>
<evidence type="ECO:0000256" key="5">
    <source>
        <dbReference type="ARBA" id="ARBA00023157"/>
    </source>
</evidence>
<dbReference type="Pfam" id="PF04777">
    <property type="entry name" value="Evr1_Alr"/>
    <property type="match status" value="1"/>
</dbReference>
<feature type="compositionally biased region" description="Polar residues" evidence="7">
    <location>
        <begin position="625"/>
        <end position="640"/>
    </location>
</feature>
<dbReference type="InterPro" id="IPR039799">
    <property type="entry name" value="ALR/ERV"/>
</dbReference>
<dbReference type="GO" id="GO:0050660">
    <property type="term" value="F:flavin adenine dinucleotide binding"/>
    <property type="evidence" value="ECO:0007669"/>
    <property type="project" value="TreeGrafter"/>
</dbReference>
<dbReference type="PROSITE" id="PS51324">
    <property type="entry name" value="ERV_ALR"/>
    <property type="match status" value="1"/>
</dbReference>
<sequence>MVRRAVLVGVSYADSIYLPKVQGAENDVRKAKSVLSAKFGFKEDDMRVLIDRPCHTYGKNCVVPPTKKNILEAIDWLVCGASPGDVLFFHFSGHGSQLPAGLGCAGEGLDDVLLPSDAGLGRDSVSNCITADEFKSKFARIPKGVTTVQVFDTGLGVADACSSADKRGYFLGTWYSKVLSFGGKTREQGKLAAIAEASAAACDNAAMRKVLFQWPSAWFAAAHGDSALESCFDGCVAGVFSHHFYDLLSSLEEPCLTNELLLSFVSRALRTAGYKQQPQFAAVDRCVDLSPILPVCVPSPPPPPLPVSDCCLPTGVAVCPVPPAADNVCDTKKPSLPPAPPAVEFPRPEELLVGELVRLLGIAGFDVACRIQTGWSKMTVEEQRKVYLELQSLGGVEAVKLGAELAADVCFFKLVSEFGADAIYFGSASGQSVARSTSAVTATDPDPSPNPSSGEELGRCTWMFLHALADQYPDCPTEQQRRDVNDILNIMTRIYPCEGCADHFKQLLEEHPPRTSNGYEFQQWMCETHNVVNRKIGKPEYPCHKLVRRAHTSACLGGACPPRRPAAAPAPAPKPAYVPPPPAMAKPSYVPPAAAASPAYVPPTPAKQVAAAAPPAPLSAAPKVSEQTKSAAPPSWQHSSPHLPWMPPVVARTPAYASDTYPFLRATNAAAPTRPSYEKKSSAVKPAAPVTAPAAPAARRSCPYCPAGRA</sequence>
<comment type="cofactor">
    <cofactor evidence="1 6">
        <name>FAD</name>
        <dbReference type="ChEBI" id="CHEBI:57692"/>
    </cofactor>
</comment>
<dbReference type="SUPFAM" id="SSF69000">
    <property type="entry name" value="FAD-dependent thiol oxidase"/>
    <property type="match status" value="1"/>
</dbReference>
<dbReference type="PANTHER" id="PTHR12645">
    <property type="entry name" value="ALR/ERV"/>
    <property type="match status" value="1"/>
</dbReference>
<keyword evidence="4 6" id="KW-0560">Oxidoreductase</keyword>
<dbReference type="Gene3D" id="3.40.50.12660">
    <property type="match status" value="1"/>
</dbReference>
<feature type="compositionally biased region" description="Low complexity" evidence="7">
    <location>
        <begin position="612"/>
        <end position="622"/>
    </location>
</feature>
<dbReference type="Gene3D" id="1.20.120.310">
    <property type="entry name" value="ERV/ALR sulfhydryl oxidase domain"/>
    <property type="match status" value="1"/>
</dbReference>
<comment type="catalytic activity">
    <reaction evidence="6">
        <text>2 R'C(R)SH + O2 = R'C(R)S-S(R)CR' + H2O2</text>
        <dbReference type="Rhea" id="RHEA:17357"/>
        <dbReference type="ChEBI" id="CHEBI:15379"/>
        <dbReference type="ChEBI" id="CHEBI:16240"/>
        <dbReference type="ChEBI" id="CHEBI:16520"/>
        <dbReference type="ChEBI" id="CHEBI:17412"/>
        <dbReference type="EC" id="1.8.3.2"/>
    </reaction>
</comment>
<evidence type="ECO:0000313" key="10">
    <source>
        <dbReference type="Proteomes" id="UP000265515"/>
    </source>
</evidence>
<keyword evidence="10" id="KW-1185">Reference proteome</keyword>
<dbReference type="AlphaFoldDB" id="A0A388LQN9"/>
<dbReference type="OrthoDB" id="3223806at2759"/>
<dbReference type="EMBL" id="BFEA01000481">
    <property type="protein sequence ID" value="GBG84565.1"/>
    <property type="molecule type" value="Genomic_DNA"/>
</dbReference>
<organism evidence="9 10">
    <name type="scientific">Chara braunii</name>
    <name type="common">Braun's stonewort</name>
    <dbReference type="NCBI Taxonomy" id="69332"/>
    <lineage>
        <taxon>Eukaryota</taxon>
        <taxon>Viridiplantae</taxon>
        <taxon>Streptophyta</taxon>
        <taxon>Charophyceae</taxon>
        <taxon>Charales</taxon>
        <taxon>Characeae</taxon>
        <taxon>Chara</taxon>
    </lineage>
</organism>
<reference evidence="9 10" key="1">
    <citation type="journal article" date="2018" name="Cell">
        <title>The Chara Genome: Secondary Complexity and Implications for Plant Terrestrialization.</title>
        <authorList>
            <person name="Nishiyama T."/>
            <person name="Sakayama H."/>
            <person name="Vries J.D."/>
            <person name="Buschmann H."/>
            <person name="Saint-Marcoux D."/>
            <person name="Ullrich K.K."/>
            <person name="Haas F.B."/>
            <person name="Vanderstraeten L."/>
            <person name="Becker D."/>
            <person name="Lang D."/>
            <person name="Vosolsobe S."/>
            <person name="Rombauts S."/>
            <person name="Wilhelmsson P.K.I."/>
            <person name="Janitza P."/>
            <person name="Kern R."/>
            <person name="Heyl A."/>
            <person name="Rumpler F."/>
            <person name="Villalobos L.I.A.C."/>
            <person name="Clay J.M."/>
            <person name="Skokan R."/>
            <person name="Toyoda A."/>
            <person name="Suzuki Y."/>
            <person name="Kagoshima H."/>
            <person name="Schijlen E."/>
            <person name="Tajeshwar N."/>
            <person name="Catarino B."/>
            <person name="Hetherington A.J."/>
            <person name="Saltykova A."/>
            <person name="Bonnot C."/>
            <person name="Breuninger H."/>
            <person name="Symeonidi A."/>
            <person name="Radhakrishnan G.V."/>
            <person name="Van Nieuwerburgh F."/>
            <person name="Deforce D."/>
            <person name="Chang C."/>
            <person name="Karol K.G."/>
            <person name="Hedrich R."/>
            <person name="Ulvskov P."/>
            <person name="Glockner G."/>
            <person name="Delwiche C.F."/>
            <person name="Petrasek J."/>
            <person name="Van de Peer Y."/>
            <person name="Friml J."/>
            <person name="Beilby M."/>
            <person name="Dolan L."/>
            <person name="Kohara Y."/>
            <person name="Sugano S."/>
            <person name="Fujiyama A."/>
            <person name="Delaux P.-M."/>
            <person name="Quint M."/>
            <person name="TheiBen G."/>
            <person name="Hagemann M."/>
            <person name="Harholt J."/>
            <person name="Dunand C."/>
            <person name="Zachgo S."/>
            <person name="Langdale J."/>
            <person name="Maumus F."/>
            <person name="Straeten D.V.D."/>
            <person name="Gould S.B."/>
            <person name="Rensing S.A."/>
        </authorList>
    </citation>
    <scope>NUCLEOTIDE SEQUENCE [LARGE SCALE GENOMIC DNA]</scope>
    <source>
        <strain evidence="9 10">S276</strain>
    </source>
</reference>
<evidence type="ECO:0000256" key="1">
    <source>
        <dbReference type="ARBA" id="ARBA00001974"/>
    </source>
</evidence>
<dbReference type="PANTHER" id="PTHR12645:SF0">
    <property type="entry name" value="FAD-LINKED SULFHYDRYL OXIDASE ALR"/>
    <property type="match status" value="1"/>
</dbReference>
<protein>
    <recommendedName>
        <fullName evidence="6">Sulfhydryl oxidase</fullName>
        <ecNumber evidence="6">1.8.3.2</ecNumber>
    </recommendedName>
</protein>
<accession>A0A388LQN9</accession>
<dbReference type="GO" id="GO:0004197">
    <property type="term" value="F:cysteine-type endopeptidase activity"/>
    <property type="evidence" value="ECO:0007669"/>
    <property type="project" value="InterPro"/>
</dbReference>
<dbReference type="GO" id="GO:0005739">
    <property type="term" value="C:mitochondrion"/>
    <property type="evidence" value="ECO:0007669"/>
    <property type="project" value="TreeGrafter"/>
</dbReference>
<dbReference type="InterPro" id="IPR011600">
    <property type="entry name" value="Pept_C14_caspase"/>
</dbReference>
<name>A0A388LQN9_CHABU</name>
<feature type="region of interest" description="Disordered" evidence="7">
    <location>
        <begin position="612"/>
        <end position="640"/>
    </location>
</feature>
<keyword evidence="2 6" id="KW-0285">Flavoprotein</keyword>
<proteinExistence type="predicted"/>
<evidence type="ECO:0000259" key="8">
    <source>
        <dbReference type="PROSITE" id="PS51324"/>
    </source>
</evidence>
<dbReference type="STRING" id="69332.A0A388LQN9"/>
<evidence type="ECO:0000256" key="4">
    <source>
        <dbReference type="ARBA" id="ARBA00023002"/>
    </source>
</evidence>
<evidence type="ECO:0000256" key="2">
    <source>
        <dbReference type="ARBA" id="ARBA00022630"/>
    </source>
</evidence>
<feature type="compositionally biased region" description="Low complexity" evidence="7">
    <location>
        <begin position="683"/>
        <end position="692"/>
    </location>
</feature>